<keyword evidence="7 11" id="KW-0809">Transit peptide</keyword>
<evidence type="ECO:0000256" key="1">
    <source>
        <dbReference type="ARBA" id="ARBA00003631"/>
    </source>
</evidence>
<accession>A0A2C9K2R7</accession>
<protein>
    <recommendedName>
        <fullName evidence="11">Aminomethyltransferase</fullName>
        <ecNumber evidence="11">2.1.2.10</ecNumber>
    </recommendedName>
    <alternativeName>
        <fullName evidence="11">Glycine cleavage system T protein</fullName>
    </alternativeName>
</protein>
<dbReference type="InterPro" id="IPR006223">
    <property type="entry name" value="GcvT"/>
</dbReference>
<dbReference type="VEuPathDB" id="VectorBase:BGLAX_046628"/>
<dbReference type="Pfam" id="PF08669">
    <property type="entry name" value="GCV_T_C"/>
    <property type="match status" value="1"/>
</dbReference>
<dbReference type="FunFam" id="2.40.30.110:FF:000002">
    <property type="entry name" value="Aminomethyltransferase"/>
    <property type="match status" value="1"/>
</dbReference>
<dbReference type="PANTHER" id="PTHR43757">
    <property type="entry name" value="AMINOMETHYLTRANSFERASE"/>
    <property type="match status" value="1"/>
</dbReference>
<evidence type="ECO:0000313" key="14">
    <source>
        <dbReference type="EnsemblMetazoa" id="BGLB012108-PB"/>
    </source>
</evidence>
<dbReference type="PIRSF" id="PIRSF006487">
    <property type="entry name" value="GcvT"/>
    <property type="match status" value="1"/>
</dbReference>
<evidence type="ECO:0000259" key="13">
    <source>
        <dbReference type="Pfam" id="PF08669"/>
    </source>
</evidence>
<dbReference type="InterPro" id="IPR027266">
    <property type="entry name" value="TrmE/GcvT-like"/>
</dbReference>
<dbReference type="NCBIfam" id="NF001567">
    <property type="entry name" value="PRK00389.1"/>
    <property type="match status" value="1"/>
</dbReference>
<dbReference type="InterPro" id="IPR028896">
    <property type="entry name" value="GcvT/YgfZ/DmdA"/>
</dbReference>
<evidence type="ECO:0000313" key="15">
    <source>
        <dbReference type="Proteomes" id="UP000076420"/>
    </source>
</evidence>
<dbReference type="FunFam" id="3.30.70.1400:FF:000001">
    <property type="entry name" value="Aminomethyltransferase"/>
    <property type="match status" value="1"/>
</dbReference>
<dbReference type="GO" id="GO:0004047">
    <property type="term" value="F:aminomethyltransferase activity"/>
    <property type="evidence" value="ECO:0007669"/>
    <property type="project" value="UniProtKB-EC"/>
</dbReference>
<dbReference type="KEGG" id="bgt:106078919"/>
<feature type="binding site" evidence="10">
    <location>
        <position position="232"/>
    </location>
    <ligand>
        <name>substrate</name>
    </ligand>
</feature>
<evidence type="ECO:0000256" key="8">
    <source>
        <dbReference type="ARBA" id="ARBA00023128"/>
    </source>
</evidence>
<dbReference type="InterPro" id="IPR029043">
    <property type="entry name" value="GcvT/YgfZ_C"/>
</dbReference>
<dbReference type="EnsemblMetazoa" id="BGLB012108-RB">
    <property type="protein sequence ID" value="BGLB012108-PB"/>
    <property type="gene ID" value="BGLB012108"/>
</dbReference>
<dbReference type="AlphaFoldDB" id="A0A2C9K2R7"/>
<reference evidence="14" key="1">
    <citation type="submission" date="2020-05" db="UniProtKB">
        <authorList>
            <consortium name="EnsemblMetazoa"/>
        </authorList>
    </citation>
    <scope>IDENTIFICATION</scope>
    <source>
        <strain evidence="14">BB02</strain>
    </source>
</reference>
<dbReference type="VEuPathDB" id="VectorBase:BGLB012108"/>
<proteinExistence type="inferred from homology"/>
<dbReference type="Gene3D" id="3.30.1360.120">
    <property type="entry name" value="Probable tRNA modification gtpase trme, domain 1"/>
    <property type="match status" value="1"/>
</dbReference>
<organism evidence="14 15">
    <name type="scientific">Biomphalaria glabrata</name>
    <name type="common">Bloodfluke planorb</name>
    <name type="synonym">Freshwater snail</name>
    <dbReference type="NCBI Taxonomy" id="6526"/>
    <lineage>
        <taxon>Eukaryota</taxon>
        <taxon>Metazoa</taxon>
        <taxon>Spiralia</taxon>
        <taxon>Lophotrochozoa</taxon>
        <taxon>Mollusca</taxon>
        <taxon>Gastropoda</taxon>
        <taxon>Heterobranchia</taxon>
        <taxon>Euthyneura</taxon>
        <taxon>Panpulmonata</taxon>
        <taxon>Hygrophila</taxon>
        <taxon>Lymnaeoidea</taxon>
        <taxon>Planorbidae</taxon>
        <taxon>Biomphalaria</taxon>
    </lineage>
</organism>
<dbReference type="OrthoDB" id="10263536at2759"/>
<evidence type="ECO:0000256" key="5">
    <source>
        <dbReference type="ARBA" id="ARBA00022576"/>
    </source>
</evidence>
<dbReference type="STRING" id="6526.A0A2C9K2R7"/>
<keyword evidence="6 11" id="KW-0808">Transferase</keyword>
<name>A0A2C9K2R7_BIOGL</name>
<dbReference type="InterPro" id="IPR006222">
    <property type="entry name" value="GCVT_N"/>
</dbReference>
<evidence type="ECO:0000259" key="12">
    <source>
        <dbReference type="Pfam" id="PF01571"/>
    </source>
</evidence>
<comment type="subcellular location">
    <subcellularLocation>
        <location evidence="2 11">Mitochondrion</location>
    </subcellularLocation>
</comment>
<keyword evidence="8 11" id="KW-0496">Mitochondrion</keyword>
<evidence type="ECO:0000256" key="10">
    <source>
        <dbReference type="PIRSR" id="PIRSR006487-1"/>
    </source>
</evidence>
<dbReference type="NCBIfam" id="TIGR00528">
    <property type="entry name" value="gcvT"/>
    <property type="match status" value="1"/>
</dbReference>
<dbReference type="PANTHER" id="PTHR43757:SF16">
    <property type="entry name" value="AMINOMETHYLTRANSFERASE, MITOCHONDRIAL"/>
    <property type="match status" value="1"/>
</dbReference>
<evidence type="ECO:0000256" key="4">
    <source>
        <dbReference type="ARBA" id="ARBA00011690"/>
    </source>
</evidence>
<dbReference type="GO" id="GO:0005960">
    <property type="term" value="C:glycine cleavage complex"/>
    <property type="evidence" value="ECO:0007669"/>
    <property type="project" value="InterPro"/>
</dbReference>
<dbReference type="EnsemblMetazoa" id="BGLB012108-RC">
    <property type="protein sequence ID" value="BGLB012108-PC"/>
    <property type="gene ID" value="BGLB012108"/>
</dbReference>
<comment type="catalytic activity">
    <reaction evidence="9 11">
        <text>N(6)-[(R)-S(8)-aminomethyldihydrolipoyl]-L-lysyl-[protein] + (6S)-5,6,7,8-tetrahydrofolate = N(6)-[(R)-dihydrolipoyl]-L-lysyl-[protein] + (6R)-5,10-methylene-5,6,7,8-tetrahydrofolate + NH4(+)</text>
        <dbReference type="Rhea" id="RHEA:16945"/>
        <dbReference type="Rhea" id="RHEA-COMP:10475"/>
        <dbReference type="Rhea" id="RHEA-COMP:10492"/>
        <dbReference type="ChEBI" id="CHEBI:15636"/>
        <dbReference type="ChEBI" id="CHEBI:28938"/>
        <dbReference type="ChEBI" id="CHEBI:57453"/>
        <dbReference type="ChEBI" id="CHEBI:83100"/>
        <dbReference type="ChEBI" id="CHEBI:83143"/>
        <dbReference type="EC" id="2.1.2.10"/>
    </reaction>
</comment>
<dbReference type="EC" id="2.1.2.10" evidence="11"/>
<comment type="similarity">
    <text evidence="3 11">Belongs to the GcvT family.</text>
</comment>
<dbReference type="GO" id="GO:0008483">
    <property type="term" value="F:transaminase activity"/>
    <property type="evidence" value="ECO:0007669"/>
    <property type="project" value="UniProtKB-KW"/>
</dbReference>
<evidence type="ECO:0000256" key="6">
    <source>
        <dbReference type="ARBA" id="ARBA00022679"/>
    </source>
</evidence>
<comment type="subunit">
    <text evidence="4 11">The glycine cleavage system is composed of four proteins: P, T, L and H.</text>
</comment>
<dbReference type="Gene3D" id="4.10.1250.10">
    <property type="entry name" value="Aminomethyltransferase fragment"/>
    <property type="match status" value="1"/>
</dbReference>
<sequence length="406" mass="44497">MMVGIIGKYRPFCFHHLYKTIKSNRFSSKAGELKRTCLYDFHVAEGAKIVPFAGWEMPVQYKSGIIKEHLHVRKEVGIFDVSHMLQTRVDGKDRKKFMESLVVLDVEDLKPNQGSLTVFTNEKGGIIDDLIVSNTSEGYLYVVSNAGCADKDMAHMKAKEAEFQKNGLDVKLTTIETALLAVQGPSMKEVLQPGLDFDLNSLPFMTTISAKVFGAEGCRVTRCGYTGEDGVEISIPSNCAVDVLSSLMSSPKAPVQLIGLGARDSLRLEAGLCLYGNDIDETTTPVEANLTWLVSKGRRAKADFPGAEIILQQIKSKPTKRRVGFTSTGIPVRGHAKIYSQDGKELIGEVTSGCPSPSLNINVSMGYVKTAYAKNGTKVKIEVRQKMIDADVTKLPFVPSNYFIPS</sequence>
<dbReference type="GO" id="GO:0005739">
    <property type="term" value="C:mitochondrion"/>
    <property type="evidence" value="ECO:0007669"/>
    <property type="project" value="UniProtKB-SubCell"/>
</dbReference>
<dbReference type="SUPFAM" id="SSF103025">
    <property type="entry name" value="Folate-binding domain"/>
    <property type="match status" value="1"/>
</dbReference>
<evidence type="ECO:0000256" key="7">
    <source>
        <dbReference type="ARBA" id="ARBA00022946"/>
    </source>
</evidence>
<dbReference type="Pfam" id="PF01571">
    <property type="entry name" value="GCV_T"/>
    <property type="match status" value="1"/>
</dbReference>
<dbReference type="Gene3D" id="2.40.30.110">
    <property type="entry name" value="Aminomethyltransferase beta-barrel domains"/>
    <property type="match status" value="1"/>
</dbReference>
<comment type="function">
    <text evidence="1 11">The glycine cleavage system catalyzes the degradation of glycine.</text>
</comment>
<dbReference type="Gene3D" id="3.30.70.1400">
    <property type="entry name" value="Aminomethyltransferase beta-barrel domains"/>
    <property type="match status" value="1"/>
</dbReference>
<evidence type="ECO:0000256" key="3">
    <source>
        <dbReference type="ARBA" id="ARBA00008609"/>
    </source>
</evidence>
<dbReference type="SUPFAM" id="SSF101790">
    <property type="entry name" value="Aminomethyltransferase beta-barrel domain"/>
    <property type="match status" value="1"/>
</dbReference>
<gene>
    <name evidence="14" type="primary">106078919</name>
</gene>
<evidence type="ECO:0000256" key="9">
    <source>
        <dbReference type="ARBA" id="ARBA00047665"/>
    </source>
</evidence>
<dbReference type="GO" id="GO:0006546">
    <property type="term" value="P:glycine catabolic process"/>
    <property type="evidence" value="ECO:0007669"/>
    <property type="project" value="InterPro"/>
</dbReference>
<evidence type="ECO:0000256" key="11">
    <source>
        <dbReference type="RuleBase" id="RU003981"/>
    </source>
</evidence>
<feature type="domain" description="Aminomethyltransferase C-terminal" evidence="13">
    <location>
        <begin position="320"/>
        <end position="398"/>
    </location>
</feature>
<dbReference type="InterPro" id="IPR013977">
    <property type="entry name" value="GcvT_C"/>
</dbReference>
<keyword evidence="5 11" id="KW-0032">Aminotransferase</keyword>
<evidence type="ECO:0000256" key="2">
    <source>
        <dbReference type="ARBA" id="ARBA00004173"/>
    </source>
</evidence>
<dbReference type="RefSeq" id="XP_013095461.2">
    <property type="nucleotide sequence ID" value="XM_013240007.2"/>
</dbReference>
<feature type="domain" description="GCVT N-terminal" evidence="12">
    <location>
        <begin position="38"/>
        <end position="296"/>
    </location>
</feature>
<dbReference type="Proteomes" id="UP000076420">
    <property type="component" value="Unassembled WGS sequence"/>
</dbReference>
<dbReference type="FunFam" id="4.10.1250.10:FF:000002">
    <property type="entry name" value="Aminomethyltransferase"/>
    <property type="match status" value="1"/>
</dbReference>